<keyword evidence="2" id="KW-1185">Reference proteome</keyword>
<dbReference type="EMBL" id="LT629779">
    <property type="protein sequence ID" value="SDS78361.1"/>
    <property type="molecule type" value="Genomic_DNA"/>
</dbReference>
<name>A0A1H1V1E9_9MICC</name>
<evidence type="ECO:0000313" key="2">
    <source>
        <dbReference type="Proteomes" id="UP000198751"/>
    </source>
</evidence>
<gene>
    <name evidence="1" type="ORF">SAMN04489743_0849</name>
</gene>
<evidence type="ECO:0000313" key="1">
    <source>
        <dbReference type="EMBL" id="SDS78361.1"/>
    </source>
</evidence>
<protein>
    <submittedName>
        <fullName evidence="1">Uncharacterized protein</fullName>
    </submittedName>
</protein>
<dbReference type="RefSeq" id="WP_091717848.1">
    <property type="nucleotide sequence ID" value="NZ_LT629779.1"/>
</dbReference>
<reference evidence="2" key="1">
    <citation type="submission" date="2016-10" db="EMBL/GenBank/DDBJ databases">
        <authorList>
            <person name="Varghese N."/>
            <person name="Submissions S."/>
        </authorList>
    </citation>
    <scope>NUCLEOTIDE SEQUENCE [LARGE SCALE GENOMIC DNA]</scope>
    <source>
        <strain evidence="2">IMMIB L-1606</strain>
    </source>
</reference>
<dbReference type="AlphaFoldDB" id="A0A1H1V1E9"/>
<dbReference type="OrthoDB" id="4947039at2"/>
<sequence length="87" mass="9500">MDTSDVQDLSGMGRPISLGSAVALGWGRAVEALRPRSPYRIGDAVLGDDPFNGRHEGTVVTQEGTTVGVKTVRGLFFYDHRQLRRLD</sequence>
<organism evidence="1 2">
    <name type="scientific">Pseudarthrobacter equi</name>
    <dbReference type="NCBI Taxonomy" id="728066"/>
    <lineage>
        <taxon>Bacteria</taxon>
        <taxon>Bacillati</taxon>
        <taxon>Actinomycetota</taxon>
        <taxon>Actinomycetes</taxon>
        <taxon>Micrococcales</taxon>
        <taxon>Micrococcaceae</taxon>
        <taxon>Pseudarthrobacter</taxon>
    </lineage>
</organism>
<accession>A0A1H1V1E9</accession>
<dbReference type="Proteomes" id="UP000198751">
    <property type="component" value="Chromosome I"/>
</dbReference>
<proteinExistence type="predicted"/>